<reference evidence="1 2" key="1">
    <citation type="submission" date="2019-08" db="EMBL/GenBank/DDBJ databases">
        <title>Bacillus genomes from the desert of Cuatro Cienegas, Coahuila.</title>
        <authorList>
            <person name="Olmedo-Alvarez G."/>
        </authorList>
    </citation>
    <scope>NUCLEOTIDE SEQUENCE [LARGE SCALE GENOMIC DNA]</scope>
    <source>
        <strain evidence="1 2">CH128b_4D</strain>
    </source>
</reference>
<proteinExistence type="predicted"/>
<accession>A0A5D4MHP1</accession>
<name>A0A5D4MHP1_9BACI</name>
<organism evidence="1 2">
    <name type="scientific">Rossellomorea vietnamensis</name>
    <dbReference type="NCBI Taxonomy" id="218284"/>
    <lineage>
        <taxon>Bacteria</taxon>
        <taxon>Bacillati</taxon>
        <taxon>Bacillota</taxon>
        <taxon>Bacilli</taxon>
        <taxon>Bacillales</taxon>
        <taxon>Bacillaceae</taxon>
        <taxon>Rossellomorea</taxon>
    </lineage>
</organism>
<dbReference type="RefSeq" id="WP_148952623.1">
    <property type="nucleotide sequence ID" value="NZ_VTEG01000001.1"/>
</dbReference>
<sequence length="85" mass="10235">MFFVKCFNVDTSEQLDGDLNFSTLEEAEDFIHSNEEWVFSRYDSDLKAFLDYVYDHHVPMFSKDEKGYHLYFKVERSSIEVNFIE</sequence>
<comment type="caution">
    <text evidence="1">The sequence shown here is derived from an EMBL/GenBank/DDBJ whole genome shotgun (WGS) entry which is preliminary data.</text>
</comment>
<evidence type="ECO:0000313" key="2">
    <source>
        <dbReference type="Proteomes" id="UP000325182"/>
    </source>
</evidence>
<dbReference type="EMBL" id="VTEG01000001">
    <property type="protein sequence ID" value="TYS01263.1"/>
    <property type="molecule type" value="Genomic_DNA"/>
</dbReference>
<gene>
    <name evidence="1" type="ORF">FZC84_00965</name>
</gene>
<dbReference type="Proteomes" id="UP000325182">
    <property type="component" value="Unassembled WGS sequence"/>
</dbReference>
<protein>
    <submittedName>
        <fullName evidence="1">Uncharacterized protein</fullName>
    </submittedName>
</protein>
<dbReference type="AlphaFoldDB" id="A0A5D4MHP1"/>
<evidence type="ECO:0000313" key="1">
    <source>
        <dbReference type="EMBL" id="TYS01263.1"/>
    </source>
</evidence>